<dbReference type="GO" id="GO:0060271">
    <property type="term" value="P:cilium assembly"/>
    <property type="evidence" value="ECO:0007669"/>
    <property type="project" value="TreeGrafter"/>
</dbReference>
<keyword evidence="1" id="KW-0853">WD repeat</keyword>
<dbReference type="Pfam" id="PF23389">
    <property type="entry name" value="Beta-prop_WDR19_1st"/>
    <property type="match status" value="1"/>
</dbReference>
<dbReference type="InterPro" id="IPR057855">
    <property type="entry name" value="Beta-prop_WDR19_1st"/>
</dbReference>
<dbReference type="Proteomes" id="UP000887561">
    <property type="component" value="Unplaced"/>
</dbReference>
<accession>A0A915N721</accession>
<dbReference type="GO" id="GO:0035721">
    <property type="term" value="P:intraciliary retrograde transport"/>
    <property type="evidence" value="ECO:0007669"/>
    <property type="project" value="InterPro"/>
</dbReference>
<dbReference type="InterPro" id="IPR039468">
    <property type="entry name" value="WDR19_WD40_rpt"/>
</dbReference>
<evidence type="ECO:0000259" key="3">
    <source>
        <dbReference type="Pfam" id="PF15911"/>
    </source>
</evidence>
<evidence type="ECO:0000313" key="6">
    <source>
        <dbReference type="WBParaSite" id="scaffold7453_cov163.g12049"/>
    </source>
</evidence>
<evidence type="ECO:0000256" key="1">
    <source>
        <dbReference type="ARBA" id="ARBA00022574"/>
    </source>
</evidence>
<keyword evidence="5" id="KW-1185">Reference proteome</keyword>
<evidence type="ECO:0000256" key="2">
    <source>
        <dbReference type="ARBA" id="ARBA00022737"/>
    </source>
</evidence>
<dbReference type="WBParaSite" id="scaffold7453_cov163.g12049">
    <property type="protein sequence ID" value="scaffold7453_cov163.g12049"/>
    <property type="gene ID" value="scaffold7453_cov163.g12049"/>
</dbReference>
<proteinExistence type="predicted"/>
<reference evidence="6" key="1">
    <citation type="submission" date="2022-11" db="UniProtKB">
        <authorList>
            <consortium name="WormBaseParasite"/>
        </authorList>
    </citation>
    <scope>IDENTIFICATION</scope>
</reference>
<organism evidence="5 6">
    <name type="scientific">Meloidogyne javanica</name>
    <name type="common">Root-knot nematode worm</name>
    <dbReference type="NCBI Taxonomy" id="6303"/>
    <lineage>
        <taxon>Eukaryota</taxon>
        <taxon>Metazoa</taxon>
        <taxon>Ecdysozoa</taxon>
        <taxon>Nematoda</taxon>
        <taxon>Chromadorea</taxon>
        <taxon>Rhabditida</taxon>
        <taxon>Tylenchina</taxon>
        <taxon>Tylenchomorpha</taxon>
        <taxon>Tylenchoidea</taxon>
        <taxon>Meloidogynidae</taxon>
        <taxon>Meloidogyninae</taxon>
        <taxon>Meloidogyne</taxon>
        <taxon>Meloidogyne incognita group</taxon>
    </lineage>
</organism>
<protein>
    <submittedName>
        <fullName evidence="6">Uncharacterized protein</fullName>
    </submittedName>
</protein>
<feature type="domain" description="WDR19 WD40 repeat" evidence="3">
    <location>
        <begin position="312"/>
        <end position="384"/>
    </location>
</feature>
<dbReference type="GO" id="GO:0005929">
    <property type="term" value="C:cilium"/>
    <property type="evidence" value="ECO:0007669"/>
    <property type="project" value="TreeGrafter"/>
</dbReference>
<dbReference type="InterPro" id="IPR015943">
    <property type="entry name" value="WD40/YVTN_repeat-like_dom_sf"/>
</dbReference>
<dbReference type="PANTHER" id="PTHR14920">
    <property type="entry name" value="OSMOTIC AVOIDANCE ABNORMAL PROTEIN 1/WD REPEAT MEMBRANE PROTEIN"/>
    <property type="match status" value="1"/>
</dbReference>
<dbReference type="Pfam" id="PF15911">
    <property type="entry name" value="Beta-prop_WDR19_2nd"/>
    <property type="match status" value="1"/>
</dbReference>
<dbReference type="AlphaFoldDB" id="A0A915N721"/>
<keyword evidence="2" id="KW-0677">Repeat</keyword>
<evidence type="ECO:0000259" key="4">
    <source>
        <dbReference type="Pfam" id="PF23389"/>
    </source>
</evidence>
<sequence length="925" mass="104919">MKLLFRIHNPQLYGNGPLISEWRPGGNNIAVAGLSGVVRVFNRYNEVTEEFNINDWNPHRALLLICDNRGNFVLFDYLLSRKVPIMGKHQRSIRTCAWNKQGTLFALGSDDTQITINNTEGETTGTFACNGEIIEIKFAHFRNIGSERSEDYISAIIAHKNLMIVRLSEPEHPTNLQFQERYGNLVSTVWFGNGNLLAGFDAGFIVCLSAERSSDSISQELFSMQEYKNGLSYLCVNETMFRLFSIGDNLGEILDIVDVDSDGSGLLRSPSQSLNIKVEPSLIAVGILRGATSTTPSNVNTSSSTTSTAVSNDIFFPDCNENSAPDDSILDSDLAEKFFIYSTKRHFIYYYSLAYGRFVSDFRHSAAICSLFCEPDGIRCLFLELTANFISQVNIPQGNVPLLLSKGIVYCHTFNGRLNTVLLRSHKTETVFTGKAPQEVGLKEPNSWKEFANATMKDCNIELSVRIFRHLGDVAMYAIQLEFMGQHEQSIRYYEQAIIPIKEEDYEINEELDEHNWVCKSGLARMALHTGDLKRGVEIALQLPSRLAKRDCGIVLEQLRSDAPKKTRHLATRSKIGHLVTKAKTDIWARKRKSDIWSFSNMMRPERFTKLAYERAQDAENQIRVLLRHLNKSEDAVRLARESKSIEGSKLVAKYFSDLGQFDTAIQFLVISLCYQEAFDLAKSSGNIQIYSAALEASVDPQDQTKINLNNDNSQQQKEAAFTQLAEYFRNEGNILEAGKFSGFSKHYRTTLKREKIKIPSEMENALMLLHSYNIVKGLLKRGDNYTAAKLLCRVSENIGQFPARMFKAGLKASAFKTASQLFQPIYRQKIDEKYKKKIELVVRKFGQNAEDPNERLQPCPYCGTPGKHTIREDFARCPKCNFPGHLSEFYKLTDLHCPMCYEQINRDQIQPENFADFILENSQF</sequence>
<dbReference type="SUPFAM" id="SSF69322">
    <property type="entry name" value="Tricorn protease domain 2"/>
    <property type="match status" value="1"/>
</dbReference>
<dbReference type="Gene3D" id="2.130.10.10">
    <property type="entry name" value="YVTN repeat-like/Quinoprotein amine dehydrogenase"/>
    <property type="match status" value="1"/>
</dbReference>
<dbReference type="InterPro" id="IPR040379">
    <property type="entry name" value="WDR19/dyf-2"/>
</dbReference>
<evidence type="ECO:0000313" key="5">
    <source>
        <dbReference type="Proteomes" id="UP000887561"/>
    </source>
</evidence>
<dbReference type="PANTHER" id="PTHR14920:SF0">
    <property type="entry name" value="WD REPEAT DOMAIN 19"/>
    <property type="match status" value="1"/>
</dbReference>
<name>A0A915N721_MELJA</name>
<dbReference type="GO" id="GO:0030991">
    <property type="term" value="C:intraciliary transport particle A"/>
    <property type="evidence" value="ECO:0007669"/>
    <property type="project" value="TreeGrafter"/>
</dbReference>
<feature type="domain" description="WDR19 first beta-propeller" evidence="4">
    <location>
        <begin position="50"/>
        <end position="260"/>
    </location>
</feature>